<dbReference type="HOGENOM" id="CLU_1363666_0_0_2"/>
<keyword evidence="3" id="KW-1185">Reference proteome</keyword>
<feature type="transmembrane region" description="Helical" evidence="1">
    <location>
        <begin position="84"/>
        <end position="102"/>
    </location>
</feature>
<dbReference type="PATRIC" id="fig|1434123.4.peg.89"/>
<accession>A0A0E3LGE5</accession>
<feature type="transmembrane region" description="Helical" evidence="1">
    <location>
        <begin position="154"/>
        <end position="177"/>
    </location>
</feature>
<protein>
    <recommendedName>
        <fullName evidence="4">DUF1673 domain-containing protein</fullName>
    </recommendedName>
</protein>
<name>A0A0E3LGE5_9EURY</name>
<dbReference type="KEGG" id="mvc:MSVAZ_0112"/>
<evidence type="ECO:0000313" key="3">
    <source>
        <dbReference type="Proteomes" id="UP000033096"/>
    </source>
</evidence>
<keyword evidence="1" id="KW-1133">Transmembrane helix</keyword>
<organism evidence="2 3">
    <name type="scientific">Methanosarcina vacuolata Z-761</name>
    <dbReference type="NCBI Taxonomy" id="1434123"/>
    <lineage>
        <taxon>Archaea</taxon>
        <taxon>Methanobacteriati</taxon>
        <taxon>Methanobacteriota</taxon>
        <taxon>Stenosarchaea group</taxon>
        <taxon>Methanomicrobia</taxon>
        <taxon>Methanosarcinales</taxon>
        <taxon>Methanosarcinaceae</taxon>
        <taxon>Methanosarcina</taxon>
    </lineage>
</organism>
<reference evidence="2 3" key="1">
    <citation type="submission" date="2014-07" db="EMBL/GenBank/DDBJ databases">
        <title>Methanogenic archaea and the global carbon cycle.</title>
        <authorList>
            <person name="Henriksen J.R."/>
            <person name="Luke J."/>
            <person name="Reinhart S."/>
            <person name="Benedict M.N."/>
            <person name="Youngblut N.D."/>
            <person name="Metcalf M.E."/>
            <person name="Whitaker R.J."/>
            <person name="Metcalf W.W."/>
        </authorList>
    </citation>
    <scope>NUCLEOTIDE SEQUENCE [LARGE SCALE GENOMIC DNA]</scope>
    <source>
        <strain evidence="2 3">Z-761</strain>
    </source>
</reference>
<sequence>MSLKVEYIKKLMGWCPNAKAYEARQHAHLESFDSDIPDRARGENGDLKDPGWLRKESNQILLFDIFLTFVYLLMINLIDLNLLYLLAGFLVALSQLVLRWNKQMQRYNDIARKPITRYGSKEKYLPGLLFIIFTILFTSLLIVLSYIFNFGSQSIPIFYISILWFFMWGFYFQLIYWEMKNHMKICIIFENGFQKTYALGKKEEEI</sequence>
<feature type="transmembrane region" description="Helical" evidence="1">
    <location>
        <begin position="123"/>
        <end position="148"/>
    </location>
</feature>
<dbReference type="Proteomes" id="UP000033096">
    <property type="component" value="Chromosome"/>
</dbReference>
<dbReference type="EMBL" id="CP009520">
    <property type="protein sequence ID" value="AKB42381.1"/>
    <property type="molecule type" value="Genomic_DNA"/>
</dbReference>
<evidence type="ECO:0000256" key="1">
    <source>
        <dbReference type="SAM" id="Phobius"/>
    </source>
</evidence>
<dbReference type="STRING" id="1434123.MSVAZ_0112"/>
<dbReference type="RefSeq" id="WP_048116745.1">
    <property type="nucleotide sequence ID" value="NZ_CP009520.1"/>
</dbReference>
<keyword evidence="1" id="KW-0472">Membrane</keyword>
<evidence type="ECO:0000313" key="2">
    <source>
        <dbReference type="EMBL" id="AKB42381.1"/>
    </source>
</evidence>
<dbReference type="AlphaFoldDB" id="A0A0E3LGE5"/>
<dbReference type="GeneID" id="24808465"/>
<gene>
    <name evidence="2" type="ORF">MSVAZ_0112</name>
</gene>
<dbReference type="Pfam" id="PF07895">
    <property type="entry name" value="DUF1673"/>
    <property type="match status" value="1"/>
</dbReference>
<evidence type="ECO:0008006" key="4">
    <source>
        <dbReference type="Google" id="ProtNLM"/>
    </source>
</evidence>
<feature type="transmembrane region" description="Helical" evidence="1">
    <location>
        <begin position="60"/>
        <end position="78"/>
    </location>
</feature>
<proteinExistence type="predicted"/>
<keyword evidence="1" id="KW-0812">Transmembrane</keyword>
<dbReference type="InterPro" id="IPR012874">
    <property type="entry name" value="DUF1673_METspp"/>
</dbReference>